<evidence type="ECO:0000313" key="1">
    <source>
        <dbReference type="EMBL" id="POW06154.1"/>
    </source>
</evidence>
<organism evidence="1 2">
    <name type="scientific">Puccinia striiformis</name>
    <dbReference type="NCBI Taxonomy" id="27350"/>
    <lineage>
        <taxon>Eukaryota</taxon>
        <taxon>Fungi</taxon>
        <taxon>Dikarya</taxon>
        <taxon>Basidiomycota</taxon>
        <taxon>Pucciniomycotina</taxon>
        <taxon>Pucciniomycetes</taxon>
        <taxon>Pucciniales</taxon>
        <taxon>Pucciniaceae</taxon>
        <taxon>Puccinia</taxon>
    </lineage>
</organism>
<dbReference type="Proteomes" id="UP000239156">
    <property type="component" value="Unassembled WGS sequence"/>
</dbReference>
<proteinExistence type="predicted"/>
<keyword evidence="2" id="KW-1185">Reference proteome</keyword>
<gene>
    <name evidence="1" type="ORF">PSTT_09205</name>
</gene>
<protein>
    <submittedName>
        <fullName evidence="1">Uncharacterized protein</fullName>
    </submittedName>
</protein>
<dbReference type="AlphaFoldDB" id="A0A2S4V9I8"/>
<comment type="caution">
    <text evidence="1">The sequence shown here is derived from an EMBL/GenBank/DDBJ whole genome shotgun (WGS) entry which is preliminary data.</text>
</comment>
<dbReference type="EMBL" id="PKSL01000090">
    <property type="protein sequence ID" value="POW06154.1"/>
    <property type="molecule type" value="Genomic_DNA"/>
</dbReference>
<accession>A0A2S4V9I8</accession>
<evidence type="ECO:0000313" key="2">
    <source>
        <dbReference type="Proteomes" id="UP000239156"/>
    </source>
</evidence>
<dbReference type="VEuPathDB" id="FungiDB:PSTT_09205"/>
<reference evidence="1" key="1">
    <citation type="submission" date="2017-12" db="EMBL/GenBank/DDBJ databases">
        <title>Gene loss provides genomic basis for host adaptation in cereal stripe rust fungi.</title>
        <authorList>
            <person name="Xia C."/>
        </authorList>
    </citation>
    <scope>NUCLEOTIDE SEQUENCE [LARGE SCALE GENOMIC DNA]</scope>
    <source>
        <strain evidence="1">93-210</strain>
    </source>
</reference>
<sequence>MYTAGLVSSPGVMLMIQSNTKNTMVNEQKETTIFQVWETAEWTNLRSPHHSIRSKYWDQQNEIIEV</sequence>
<name>A0A2S4V9I8_9BASI</name>